<dbReference type="PROSITE" id="PS51032">
    <property type="entry name" value="AP2_ERF"/>
    <property type="match status" value="1"/>
</dbReference>
<dbReference type="InterPro" id="IPR016177">
    <property type="entry name" value="DNA-bd_dom_sf"/>
</dbReference>
<feature type="compositionally biased region" description="Low complexity" evidence="6">
    <location>
        <begin position="112"/>
        <end position="121"/>
    </location>
</feature>
<evidence type="ECO:0000256" key="5">
    <source>
        <dbReference type="ARBA" id="ARBA00023242"/>
    </source>
</evidence>
<dbReference type="Gene3D" id="3.30.730.10">
    <property type="entry name" value="AP2/ERF domain"/>
    <property type="match status" value="1"/>
</dbReference>
<dbReference type="InterPro" id="IPR001471">
    <property type="entry name" value="AP2/ERF_dom"/>
</dbReference>
<reference evidence="8 9" key="1">
    <citation type="submission" date="2024-01" db="EMBL/GenBank/DDBJ databases">
        <title>The complete chloroplast genome sequence of Lithospermum erythrorhizon: insights into the phylogenetic relationship among Boraginaceae species and the maternal lineages of purple gromwells.</title>
        <authorList>
            <person name="Okada T."/>
            <person name="Watanabe K."/>
        </authorList>
    </citation>
    <scope>NUCLEOTIDE SEQUENCE [LARGE SCALE GENOMIC DNA]</scope>
</reference>
<dbReference type="InterPro" id="IPR036955">
    <property type="entry name" value="AP2/ERF_dom_sf"/>
</dbReference>
<dbReference type="PANTHER" id="PTHR31194:SF62">
    <property type="entry name" value="ETHYLENE-RESPONSIVE TRANSCRIPTION FACTOR ERF118"/>
    <property type="match status" value="1"/>
</dbReference>
<dbReference type="AlphaFoldDB" id="A0AAV3R4M8"/>
<dbReference type="PRINTS" id="PR00367">
    <property type="entry name" value="ETHRSPELEMNT"/>
</dbReference>
<feature type="region of interest" description="Disordered" evidence="6">
    <location>
        <begin position="1"/>
        <end position="20"/>
    </location>
</feature>
<evidence type="ECO:0000313" key="9">
    <source>
        <dbReference type="Proteomes" id="UP001454036"/>
    </source>
</evidence>
<evidence type="ECO:0000256" key="6">
    <source>
        <dbReference type="SAM" id="MobiDB-lite"/>
    </source>
</evidence>
<evidence type="ECO:0000256" key="3">
    <source>
        <dbReference type="ARBA" id="ARBA00023125"/>
    </source>
</evidence>
<dbReference type="InterPro" id="IPR050913">
    <property type="entry name" value="AP2/ERF_ERF"/>
</dbReference>
<evidence type="ECO:0000256" key="1">
    <source>
        <dbReference type="ARBA" id="ARBA00004123"/>
    </source>
</evidence>
<dbReference type="SMART" id="SM00380">
    <property type="entry name" value="AP2"/>
    <property type="match status" value="1"/>
</dbReference>
<evidence type="ECO:0000256" key="2">
    <source>
        <dbReference type="ARBA" id="ARBA00023015"/>
    </source>
</evidence>
<dbReference type="CDD" id="cd00018">
    <property type="entry name" value="AP2"/>
    <property type="match status" value="1"/>
</dbReference>
<keyword evidence="5" id="KW-0539">Nucleus</keyword>
<comment type="caution">
    <text evidence="8">The sequence shown here is derived from an EMBL/GenBank/DDBJ whole genome shotgun (WGS) entry which is preliminary data.</text>
</comment>
<dbReference type="SUPFAM" id="SSF54171">
    <property type="entry name" value="DNA-binding domain"/>
    <property type="match status" value="1"/>
</dbReference>
<dbReference type="PANTHER" id="PTHR31194">
    <property type="entry name" value="SHN SHINE , DNA BINDING / TRANSCRIPTION FACTOR"/>
    <property type="match status" value="1"/>
</dbReference>
<evidence type="ECO:0000256" key="4">
    <source>
        <dbReference type="ARBA" id="ARBA00023163"/>
    </source>
</evidence>
<dbReference type="GO" id="GO:0003700">
    <property type="term" value="F:DNA-binding transcription factor activity"/>
    <property type="evidence" value="ECO:0007669"/>
    <property type="project" value="InterPro"/>
</dbReference>
<name>A0AAV3R4M8_LITER</name>
<dbReference type="Pfam" id="PF00847">
    <property type="entry name" value="AP2"/>
    <property type="match status" value="1"/>
</dbReference>
<dbReference type="GO" id="GO:0003677">
    <property type="term" value="F:DNA binding"/>
    <property type="evidence" value="ECO:0007669"/>
    <property type="project" value="UniProtKB-KW"/>
</dbReference>
<feature type="domain" description="AP2/ERF" evidence="7">
    <location>
        <begin position="124"/>
        <end position="189"/>
    </location>
</feature>
<evidence type="ECO:0000313" key="8">
    <source>
        <dbReference type="EMBL" id="GAA0171329.1"/>
    </source>
</evidence>
<accession>A0AAV3R4M8</accession>
<organism evidence="8 9">
    <name type="scientific">Lithospermum erythrorhizon</name>
    <name type="common">Purple gromwell</name>
    <name type="synonym">Lithospermum officinale var. erythrorhizon</name>
    <dbReference type="NCBI Taxonomy" id="34254"/>
    <lineage>
        <taxon>Eukaryota</taxon>
        <taxon>Viridiplantae</taxon>
        <taxon>Streptophyta</taxon>
        <taxon>Embryophyta</taxon>
        <taxon>Tracheophyta</taxon>
        <taxon>Spermatophyta</taxon>
        <taxon>Magnoliopsida</taxon>
        <taxon>eudicotyledons</taxon>
        <taxon>Gunneridae</taxon>
        <taxon>Pentapetalae</taxon>
        <taxon>asterids</taxon>
        <taxon>lamiids</taxon>
        <taxon>Boraginales</taxon>
        <taxon>Boraginaceae</taxon>
        <taxon>Boraginoideae</taxon>
        <taxon>Lithospermeae</taxon>
        <taxon>Lithospermum</taxon>
    </lineage>
</organism>
<gene>
    <name evidence="8" type="ORF">LIER_25385</name>
</gene>
<dbReference type="EMBL" id="BAABME010007626">
    <property type="protein sequence ID" value="GAA0171329.1"/>
    <property type="molecule type" value="Genomic_DNA"/>
</dbReference>
<sequence>MMLEPSRPVLSVKQEHRIRKTKNLRAEKTSVMPTRKIRIIYHDPYATDSSSDEEGYSSRNPKRVVREVVLPSGDSVPPYKTPETESSCEGSYNGAKKNLSKKNITKKDVATSPSPSQSKPSTLKLRGVRQRKWGKWAAEIRDPFQGKRVWLGTFLTPEEASRAYESKSLEFEALMNTNLSEKGSCSDFKKVSSVSCSSVANANSQDVECVSEGSTESDVSLSSRTSPSSVLKMDGSASIHVLPSATIVRPDGERVDDASMENTTLEHKPSEPIFVDETASLAQMFDVMDFDAAFDSIVIPNEILSLDDFGLQLFEDTDDVFQDFSIGGFEDEGPISLPDVDIDFDFDGYTEAFDGIDDDVTPRMNVGTSLNITCPQVLQL</sequence>
<dbReference type="Proteomes" id="UP001454036">
    <property type="component" value="Unassembled WGS sequence"/>
</dbReference>
<dbReference type="GO" id="GO:0005634">
    <property type="term" value="C:nucleus"/>
    <property type="evidence" value="ECO:0007669"/>
    <property type="project" value="UniProtKB-SubCell"/>
</dbReference>
<keyword evidence="2" id="KW-0805">Transcription regulation</keyword>
<evidence type="ECO:0000259" key="7">
    <source>
        <dbReference type="PROSITE" id="PS51032"/>
    </source>
</evidence>
<keyword evidence="9" id="KW-1185">Reference proteome</keyword>
<protein>
    <submittedName>
        <fullName evidence="8">DNA-binding transcription factor</fullName>
    </submittedName>
</protein>
<feature type="region of interest" description="Disordered" evidence="6">
    <location>
        <begin position="41"/>
        <end position="125"/>
    </location>
</feature>
<keyword evidence="3 8" id="KW-0238">DNA-binding</keyword>
<keyword evidence="4" id="KW-0804">Transcription</keyword>
<proteinExistence type="predicted"/>
<comment type="subcellular location">
    <subcellularLocation>
        <location evidence="1">Nucleus</location>
    </subcellularLocation>
</comment>